<dbReference type="KEGG" id="ock:EXM22_04925"/>
<dbReference type="GO" id="GO:0043200">
    <property type="term" value="P:response to amino acid"/>
    <property type="evidence" value="ECO:0007669"/>
    <property type="project" value="TreeGrafter"/>
</dbReference>
<evidence type="ECO:0000313" key="5">
    <source>
        <dbReference type="EMBL" id="QEN07363.1"/>
    </source>
</evidence>
<dbReference type="GO" id="GO:0005829">
    <property type="term" value="C:cytosol"/>
    <property type="evidence" value="ECO:0007669"/>
    <property type="project" value="TreeGrafter"/>
</dbReference>
<keyword evidence="2" id="KW-0238">DNA-binding</keyword>
<dbReference type="InterPro" id="IPR036390">
    <property type="entry name" value="WH_DNA-bd_sf"/>
</dbReference>
<dbReference type="Gene3D" id="3.30.70.920">
    <property type="match status" value="1"/>
</dbReference>
<proteinExistence type="predicted"/>
<accession>A0A5C1QGX1</accession>
<dbReference type="CDD" id="cd00090">
    <property type="entry name" value="HTH_ARSR"/>
    <property type="match status" value="1"/>
</dbReference>
<evidence type="ECO:0000256" key="2">
    <source>
        <dbReference type="ARBA" id="ARBA00023125"/>
    </source>
</evidence>
<feature type="domain" description="HTH asnC-type" evidence="4">
    <location>
        <begin position="1"/>
        <end position="68"/>
    </location>
</feature>
<dbReference type="Gene3D" id="1.10.10.10">
    <property type="entry name" value="Winged helix-like DNA-binding domain superfamily/Winged helix DNA-binding domain"/>
    <property type="match status" value="1"/>
</dbReference>
<dbReference type="GO" id="GO:0043565">
    <property type="term" value="F:sequence-specific DNA binding"/>
    <property type="evidence" value="ECO:0007669"/>
    <property type="project" value="InterPro"/>
</dbReference>
<dbReference type="PROSITE" id="PS50956">
    <property type="entry name" value="HTH_ASNC_2"/>
    <property type="match status" value="1"/>
</dbReference>
<dbReference type="RefSeq" id="WP_149485444.1">
    <property type="nucleotide sequence ID" value="NZ_CP036150.1"/>
</dbReference>
<dbReference type="InterPro" id="IPR019887">
    <property type="entry name" value="Tscrpt_reg_AsnC/Lrp_C"/>
</dbReference>
<evidence type="ECO:0000313" key="6">
    <source>
        <dbReference type="Proteomes" id="UP000324209"/>
    </source>
</evidence>
<dbReference type="GO" id="GO:0006355">
    <property type="term" value="P:regulation of DNA-templated transcription"/>
    <property type="evidence" value="ECO:0007669"/>
    <property type="project" value="UniProtKB-ARBA"/>
</dbReference>
<gene>
    <name evidence="5" type="ORF">EXM22_04925</name>
</gene>
<reference evidence="5 6" key="1">
    <citation type="submission" date="2019-02" db="EMBL/GenBank/DDBJ databases">
        <title>Complete Genome Sequence and Methylome Analysis of free living Spirochaetas.</title>
        <authorList>
            <person name="Fomenkov A."/>
            <person name="Dubinina G."/>
            <person name="Leshcheva N."/>
            <person name="Mikheeva N."/>
            <person name="Grabovich M."/>
            <person name="Vincze T."/>
            <person name="Roberts R.J."/>
        </authorList>
    </citation>
    <scope>NUCLEOTIDE SEQUENCE [LARGE SCALE GENOMIC DNA]</scope>
    <source>
        <strain evidence="5 6">K2</strain>
    </source>
</reference>
<dbReference type="SUPFAM" id="SSF46785">
    <property type="entry name" value="Winged helix' DNA-binding domain"/>
    <property type="match status" value="1"/>
</dbReference>
<keyword evidence="3" id="KW-0804">Transcription</keyword>
<evidence type="ECO:0000259" key="4">
    <source>
        <dbReference type="PROSITE" id="PS50956"/>
    </source>
</evidence>
<dbReference type="InterPro" id="IPR019888">
    <property type="entry name" value="Tscrpt_reg_AsnC-like"/>
</dbReference>
<dbReference type="PRINTS" id="PR00033">
    <property type="entry name" value="HTHASNC"/>
</dbReference>
<dbReference type="Proteomes" id="UP000324209">
    <property type="component" value="Chromosome"/>
</dbReference>
<sequence>MDDLNKGILRELRDGRKSYKLIAETLDVTENTIRSRVRRMEEQGILEISGFVNPDEIENLQIIMIGIRTSSMDYIAKGEEISRLKDVISVSVVTGRFDLIVTVELAGDHQMLKFLKNELSRIESIEAIETFVVYKGFNLKVPYLQ</sequence>
<dbReference type="SUPFAM" id="SSF54909">
    <property type="entry name" value="Dimeric alpha+beta barrel"/>
    <property type="match status" value="1"/>
</dbReference>
<dbReference type="Pfam" id="PF13404">
    <property type="entry name" value="HTH_AsnC-type"/>
    <property type="match status" value="1"/>
</dbReference>
<name>A0A5C1QGX1_9SPIO</name>
<dbReference type="PANTHER" id="PTHR30154">
    <property type="entry name" value="LEUCINE-RESPONSIVE REGULATORY PROTEIN"/>
    <property type="match status" value="1"/>
</dbReference>
<dbReference type="Pfam" id="PF01037">
    <property type="entry name" value="AsnC_trans_reg"/>
    <property type="match status" value="1"/>
</dbReference>
<dbReference type="InterPro" id="IPR011008">
    <property type="entry name" value="Dimeric_a/b-barrel"/>
</dbReference>
<organism evidence="5 6">
    <name type="scientific">Oceanispirochaeta crateris</name>
    <dbReference type="NCBI Taxonomy" id="2518645"/>
    <lineage>
        <taxon>Bacteria</taxon>
        <taxon>Pseudomonadati</taxon>
        <taxon>Spirochaetota</taxon>
        <taxon>Spirochaetia</taxon>
        <taxon>Spirochaetales</taxon>
        <taxon>Spirochaetaceae</taxon>
        <taxon>Oceanispirochaeta</taxon>
    </lineage>
</organism>
<dbReference type="EMBL" id="CP036150">
    <property type="protein sequence ID" value="QEN07363.1"/>
    <property type="molecule type" value="Genomic_DNA"/>
</dbReference>
<dbReference type="InterPro" id="IPR036388">
    <property type="entry name" value="WH-like_DNA-bd_sf"/>
</dbReference>
<dbReference type="SMART" id="SM00344">
    <property type="entry name" value="HTH_ASNC"/>
    <property type="match status" value="1"/>
</dbReference>
<dbReference type="AlphaFoldDB" id="A0A5C1QGX1"/>
<dbReference type="OrthoDB" id="529868at2"/>
<keyword evidence="1" id="KW-0805">Transcription regulation</keyword>
<keyword evidence="6" id="KW-1185">Reference proteome</keyword>
<dbReference type="PANTHER" id="PTHR30154:SF34">
    <property type="entry name" value="TRANSCRIPTIONAL REGULATOR AZLB"/>
    <property type="match status" value="1"/>
</dbReference>
<evidence type="ECO:0000256" key="1">
    <source>
        <dbReference type="ARBA" id="ARBA00023015"/>
    </source>
</evidence>
<protein>
    <submittedName>
        <fullName evidence="5">Lrp/AsnC family transcriptional regulator</fullName>
    </submittedName>
</protein>
<dbReference type="InterPro" id="IPR011991">
    <property type="entry name" value="ArsR-like_HTH"/>
</dbReference>
<dbReference type="InterPro" id="IPR000485">
    <property type="entry name" value="AsnC-type_HTH_dom"/>
</dbReference>
<evidence type="ECO:0000256" key="3">
    <source>
        <dbReference type="ARBA" id="ARBA00023163"/>
    </source>
</evidence>